<dbReference type="AlphaFoldDB" id="A0A1D2N614"/>
<feature type="non-terminal residue" evidence="1">
    <location>
        <position position="403"/>
    </location>
</feature>
<reference evidence="1 2" key="1">
    <citation type="journal article" date="2016" name="Genome Biol. Evol.">
        <title>Gene Family Evolution Reflects Adaptation to Soil Environmental Stressors in the Genome of the Collembolan Orchesella cincta.</title>
        <authorList>
            <person name="Faddeeva-Vakhrusheva A."/>
            <person name="Derks M.F."/>
            <person name="Anvar S.Y."/>
            <person name="Agamennone V."/>
            <person name="Suring W."/>
            <person name="Smit S."/>
            <person name="van Straalen N.M."/>
            <person name="Roelofs D."/>
        </authorList>
    </citation>
    <scope>NUCLEOTIDE SEQUENCE [LARGE SCALE GENOMIC DNA]</scope>
    <source>
        <tissue evidence="1">Mixed pool</tissue>
    </source>
</reference>
<dbReference type="EMBL" id="LJIJ01000190">
    <property type="protein sequence ID" value="ODN00713.1"/>
    <property type="molecule type" value="Genomic_DNA"/>
</dbReference>
<gene>
    <name evidence="1" type="ORF">Ocin01_05958</name>
</gene>
<comment type="caution">
    <text evidence="1">The sequence shown here is derived from an EMBL/GenBank/DDBJ whole genome shotgun (WGS) entry which is preliminary data.</text>
</comment>
<accession>A0A1D2N614</accession>
<proteinExistence type="predicted"/>
<evidence type="ECO:0000313" key="2">
    <source>
        <dbReference type="Proteomes" id="UP000094527"/>
    </source>
</evidence>
<evidence type="ECO:0000313" key="1">
    <source>
        <dbReference type="EMBL" id="ODN00713.1"/>
    </source>
</evidence>
<dbReference type="Proteomes" id="UP000094527">
    <property type="component" value="Unassembled WGS sequence"/>
</dbReference>
<keyword evidence="2" id="KW-1185">Reference proteome</keyword>
<sequence length="403" mass="45578">EVDCVSQWDPFCNEETLYTPYVRIFQKGRSGAMLRDRGPGFIDVNGLEDIYVCTNGLVMLYYSKTKGNSDVLKGEIYEHGELHWAPHHCELYNPSCTALGIDQPKKTLLSILLIGHPQDYRRPALQMFVAPTYDQVYKNYVNLTSLIMISTDGECLMEKGVERARLRVRINEPPLPVPATGTTGTPPPPPERPPYFCQLDSQRKLGQVDVINLNKPYDKLFTTKKDKPMFEGNNDTVKATQVETGSLIVNRFRPSKVEPTYFYDKTAAASILEVADQVYAALINDRPMRFLGCLQYPDFSFEQEDILAKKRALLKDNSTGTPVDLDFEKTKPEATADWWKDDIVQPWVVPDPAVTPTPTVTRHAAYAEGWTAENYQVAYDKLMKPAIEGLDRQKNLAVPVQTT</sequence>
<organism evidence="1 2">
    <name type="scientific">Orchesella cincta</name>
    <name type="common">Springtail</name>
    <name type="synonym">Podura cincta</name>
    <dbReference type="NCBI Taxonomy" id="48709"/>
    <lineage>
        <taxon>Eukaryota</taxon>
        <taxon>Metazoa</taxon>
        <taxon>Ecdysozoa</taxon>
        <taxon>Arthropoda</taxon>
        <taxon>Hexapoda</taxon>
        <taxon>Collembola</taxon>
        <taxon>Entomobryomorpha</taxon>
        <taxon>Entomobryoidea</taxon>
        <taxon>Orchesellidae</taxon>
        <taxon>Orchesellinae</taxon>
        <taxon>Orchesella</taxon>
    </lineage>
</organism>
<protein>
    <submittedName>
        <fullName evidence="1">Uncharacterized protein</fullName>
    </submittedName>
</protein>
<feature type="non-terminal residue" evidence="1">
    <location>
        <position position="1"/>
    </location>
</feature>
<name>A0A1D2N614_ORCCI</name>